<dbReference type="SMART" id="SM00823">
    <property type="entry name" value="PKS_PP"/>
    <property type="match status" value="2"/>
</dbReference>
<protein>
    <recommendedName>
        <fullName evidence="4">Phenyloxazoline synthase MbtB</fullName>
    </recommendedName>
    <alternativeName>
        <fullName evidence="8">Mycobactin synthetase protein B</fullName>
    </alternativeName>
</protein>
<keyword evidence="11" id="KW-1185">Reference proteome</keyword>
<dbReference type="InterPro" id="IPR036736">
    <property type="entry name" value="ACP-like_sf"/>
</dbReference>
<gene>
    <name evidence="10" type="ORF">ACFYXI_15640</name>
</gene>
<dbReference type="InterPro" id="IPR010071">
    <property type="entry name" value="AA_adenyl_dom"/>
</dbReference>
<dbReference type="Pfam" id="PF00501">
    <property type="entry name" value="AMP-binding"/>
    <property type="match status" value="1"/>
</dbReference>
<evidence type="ECO:0000256" key="6">
    <source>
        <dbReference type="ARBA" id="ARBA00022553"/>
    </source>
</evidence>
<dbReference type="InterPro" id="IPR023213">
    <property type="entry name" value="CAT-like_dom_sf"/>
</dbReference>
<dbReference type="Gene3D" id="3.30.559.10">
    <property type="entry name" value="Chloramphenicol acetyltransferase-like domain"/>
    <property type="match status" value="1"/>
</dbReference>
<feature type="domain" description="Carrier" evidence="9">
    <location>
        <begin position="1067"/>
        <end position="1142"/>
    </location>
</feature>
<dbReference type="Proteomes" id="UP001602013">
    <property type="component" value="Unassembled WGS sequence"/>
</dbReference>
<comment type="similarity">
    <text evidence="3">Belongs to the ATP-dependent AMP-binding enzyme family. MbtB subfamily.</text>
</comment>
<dbReference type="NCBIfam" id="TIGR01733">
    <property type="entry name" value="AA-adenyl-dom"/>
    <property type="match status" value="1"/>
</dbReference>
<evidence type="ECO:0000313" key="11">
    <source>
        <dbReference type="Proteomes" id="UP001602013"/>
    </source>
</evidence>
<reference evidence="10 11" key="1">
    <citation type="submission" date="2024-10" db="EMBL/GenBank/DDBJ databases">
        <title>The Natural Products Discovery Center: Release of the First 8490 Sequenced Strains for Exploring Actinobacteria Biosynthetic Diversity.</title>
        <authorList>
            <person name="Kalkreuter E."/>
            <person name="Kautsar S.A."/>
            <person name="Yang D."/>
            <person name="Bader C.D."/>
            <person name="Teijaro C.N."/>
            <person name="Fluegel L."/>
            <person name="Davis C.M."/>
            <person name="Simpson J.R."/>
            <person name="Lauterbach L."/>
            <person name="Steele A.D."/>
            <person name="Gui C."/>
            <person name="Meng S."/>
            <person name="Li G."/>
            <person name="Viehrig K."/>
            <person name="Ye F."/>
            <person name="Su P."/>
            <person name="Kiefer A.F."/>
            <person name="Nichols A."/>
            <person name="Cepeda A.J."/>
            <person name="Yan W."/>
            <person name="Fan B."/>
            <person name="Jiang Y."/>
            <person name="Adhikari A."/>
            <person name="Zheng C.-J."/>
            <person name="Schuster L."/>
            <person name="Cowan T.M."/>
            <person name="Smanski M.J."/>
            <person name="Chevrette M.G."/>
            <person name="De Carvalho L.P.S."/>
            <person name="Shen B."/>
        </authorList>
    </citation>
    <scope>NUCLEOTIDE SEQUENCE [LARGE SCALE GENOMIC DNA]</scope>
    <source>
        <strain evidence="10 11">NPDC002173</strain>
    </source>
</reference>
<dbReference type="InterPro" id="IPR001242">
    <property type="entry name" value="Condensation_dom"/>
</dbReference>
<dbReference type="PROSITE" id="PS00455">
    <property type="entry name" value="AMP_BINDING"/>
    <property type="match status" value="1"/>
</dbReference>
<comment type="pathway">
    <text evidence="2">Siderophore biosynthesis; mycobactin biosynthesis.</text>
</comment>
<dbReference type="EMBL" id="JBIASD010000009">
    <property type="protein sequence ID" value="MFF3667031.1"/>
    <property type="molecule type" value="Genomic_DNA"/>
</dbReference>
<keyword evidence="6" id="KW-0597">Phosphoprotein</keyword>
<evidence type="ECO:0000259" key="9">
    <source>
        <dbReference type="PROSITE" id="PS50075"/>
    </source>
</evidence>
<evidence type="ECO:0000256" key="8">
    <source>
        <dbReference type="ARBA" id="ARBA00033440"/>
    </source>
</evidence>
<dbReference type="Pfam" id="PF13193">
    <property type="entry name" value="AMP-binding_C"/>
    <property type="match status" value="1"/>
</dbReference>
<keyword evidence="7" id="KW-0436">Ligase</keyword>
<feature type="domain" description="Carrier" evidence="9">
    <location>
        <begin position="13"/>
        <end position="89"/>
    </location>
</feature>
<accession>A0ABW6SPY2</accession>
<evidence type="ECO:0000256" key="5">
    <source>
        <dbReference type="ARBA" id="ARBA00022450"/>
    </source>
</evidence>
<dbReference type="InterPro" id="IPR000873">
    <property type="entry name" value="AMP-dep_synth/lig_dom"/>
</dbReference>
<name>A0ABW6SPY2_9ACTN</name>
<dbReference type="PANTHER" id="PTHR45527:SF10">
    <property type="entry name" value="PYOCHELIN SYNTHASE PCHF"/>
    <property type="match status" value="1"/>
</dbReference>
<dbReference type="PANTHER" id="PTHR45527">
    <property type="entry name" value="NONRIBOSOMAL PEPTIDE SYNTHETASE"/>
    <property type="match status" value="1"/>
</dbReference>
<dbReference type="InterPro" id="IPR006162">
    <property type="entry name" value="Ppantetheine_attach_site"/>
</dbReference>
<proteinExistence type="inferred from homology"/>
<dbReference type="Gene3D" id="1.10.1200.10">
    <property type="entry name" value="ACP-like"/>
    <property type="match status" value="2"/>
</dbReference>
<dbReference type="SUPFAM" id="SSF56801">
    <property type="entry name" value="Acetyl-CoA synthetase-like"/>
    <property type="match status" value="1"/>
</dbReference>
<dbReference type="InterPro" id="IPR020845">
    <property type="entry name" value="AMP-binding_CS"/>
</dbReference>
<dbReference type="Pfam" id="PF00668">
    <property type="entry name" value="Condensation"/>
    <property type="match status" value="1"/>
</dbReference>
<dbReference type="Pfam" id="PF00550">
    <property type="entry name" value="PP-binding"/>
    <property type="match status" value="2"/>
</dbReference>
<dbReference type="PROSITE" id="PS50075">
    <property type="entry name" value="CARRIER"/>
    <property type="match status" value="2"/>
</dbReference>
<evidence type="ECO:0000313" key="10">
    <source>
        <dbReference type="EMBL" id="MFF3667031.1"/>
    </source>
</evidence>
<comment type="cofactor">
    <cofactor evidence="1">
        <name>pantetheine 4'-phosphate</name>
        <dbReference type="ChEBI" id="CHEBI:47942"/>
    </cofactor>
</comment>
<dbReference type="InterPro" id="IPR042099">
    <property type="entry name" value="ANL_N_sf"/>
</dbReference>
<dbReference type="Gene3D" id="3.30.300.30">
    <property type="match status" value="1"/>
</dbReference>
<sequence length="1153" mass="123965">MSTTKPASGRAAPNRVLGPADLREAVAGMLGIGAADLDDQQDLLALGLESIALMRVANLLRRAGVRATFEDLVEEPTLARWLALLADARPAPAAPPPRRAPVDDSGEHALAPMQQAYWIGSQDGQPLGGVSAHFYAEFDGADIEPERLEAAVHALLARHGMLRARFTPNGAQQVLPVSPWPGLTVHDLRGDAAQEELAELRTRLSHRRFDTERGDVFDVALSLLDGGRTRLHVSISMLVADAQSYQVLLADLAALYRDPGAGRAPLGYSFAQYLADQRDLEDAEAAAAARDYWRGRLAELPGPPQLPLAEGAGLREHRGVTRYYQRLSAAQVARITACAQAEALTLPVVFCAVYAEVLARWSAEPRFLLNLPTFGRRDLHEDVSLIVGDFTNITLLSVDASQPASFAERARGLQAQLRSDLTHADYSGVEVLRDLAREAPGDWLRAPVVFTSVIGMGELFGPQVRECFGTPVWTSSETPQVWLDQQVIESGDGDLLINWDVADGVFPDGLIDALTGAYEEALTSLTDAGSWHRPLAIPLPSGQAAVRARVNDTGAPRRLGRLHQRFFDRASRDPDRTALLWGESGELSYGELADRAKRIAAGLHAVGVSPGDTVAVTTAKGPWQIAAVLGVLAAGAAYVPVGIDQPPARRERMYRTAGVEGVVCVGDEIVRLGWPGELPVFDIQQLARYRPVLRNGVRPTEDGLAYVIFTSGSTGEPKGVEITHEAAMNTVAAVNEHFGIGERDRVLALSALDFDLSVYDIFGPLSAGGAVVLVDELDRKEARSWGRLVRRHGVTVWNSVPALLDMLLVGGGLSGPAELPRVVMVSGDWVGVDLPGRVRRLRPDARFAALGGATEAAIWSNLLEVEQARPEWTAVPYGYPLRAQRFRVVDGHGRDRPDWAPGELWIGGSGLARAYRNAPEASAAAFVHDGGERWYRTGDRARYLPGGMVEFLGRSDTQVKIGGHRIELGEIEAALGRLPYVDKAVALVVGSAQRRIAAALVRADGGTDGEVDAAAKRALADELPPYMVPDEILTLAELPLTGTGKVDRRRLAALLERTPAAMPRPEPPAGPTEQALAAIWAEILQVADVGRRDSFFGLGGDSLQATRMQEAVRTGLGVAVTLRQLFSAPSVAELAAVIDAERETAADYEEGGI</sequence>
<evidence type="ECO:0000256" key="3">
    <source>
        <dbReference type="ARBA" id="ARBA00007380"/>
    </source>
</evidence>
<dbReference type="CDD" id="cd12114">
    <property type="entry name" value="A_NRPS_TlmIV_like"/>
    <property type="match status" value="1"/>
</dbReference>
<dbReference type="SUPFAM" id="SSF47336">
    <property type="entry name" value="ACP-like"/>
    <property type="match status" value="2"/>
</dbReference>
<dbReference type="InterPro" id="IPR045851">
    <property type="entry name" value="AMP-bd_C_sf"/>
</dbReference>
<dbReference type="Gene3D" id="3.40.50.12780">
    <property type="entry name" value="N-terminal domain of ligase-like"/>
    <property type="match status" value="1"/>
</dbReference>
<dbReference type="SUPFAM" id="SSF52777">
    <property type="entry name" value="CoA-dependent acyltransferases"/>
    <property type="match status" value="2"/>
</dbReference>
<organism evidence="10 11">
    <name type="scientific">Microtetraspora malaysiensis</name>
    <dbReference type="NCBI Taxonomy" id="161358"/>
    <lineage>
        <taxon>Bacteria</taxon>
        <taxon>Bacillati</taxon>
        <taxon>Actinomycetota</taxon>
        <taxon>Actinomycetes</taxon>
        <taxon>Streptosporangiales</taxon>
        <taxon>Streptosporangiaceae</taxon>
        <taxon>Microtetraspora</taxon>
    </lineage>
</organism>
<comment type="caution">
    <text evidence="10">The sequence shown here is derived from an EMBL/GenBank/DDBJ whole genome shotgun (WGS) entry which is preliminary data.</text>
</comment>
<evidence type="ECO:0000256" key="1">
    <source>
        <dbReference type="ARBA" id="ARBA00001957"/>
    </source>
</evidence>
<evidence type="ECO:0000256" key="7">
    <source>
        <dbReference type="ARBA" id="ARBA00022598"/>
    </source>
</evidence>
<dbReference type="Gene3D" id="3.30.559.30">
    <property type="entry name" value="Nonribosomal peptide synthetase, condensation domain"/>
    <property type="match status" value="1"/>
</dbReference>
<evidence type="ECO:0000256" key="4">
    <source>
        <dbReference type="ARBA" id="ARBA00016743"/>
    </source>
</evidence>
<dbReference type="RefSeq" id="WP_387411828.1">
    <property type="nucleotide sequence ID" value="NZ_JBIASD010000009.1"/>
</dbReference>
<dbReference type="InterPro" id="IPR057737">
    <property type="entry name" value="Condensation_MtbB-like"/>
</dbReference>
<dbReference type="PROSITE" id="PS00012">
    <property type="entry name" value="PHOSPHOPANTETHEINE"/>
    <property type="match status" value="1"/>
</dbReference>
<dbReference type="InterPro" id="IPR020806">
    <property type="entry name" value="PKS_PP-bd"/>
</dbReference>
<dbReference type="InterPro" id="IPR025110">
    <property type="entry name" value="AMP-bd_C"/>
</dbReference>
<keyword evidence="5" id="KW-0596">Phosphopantetheine</keyword>
<dbReference type="InterPro" id="IPR009081">
    <property type="entry name" value="PP-bd_ACP"/>
</dbReference>
<dbReference type="CDD" id="cd19535">
    <property type="entry name" value="Cyc_NRPS"/>
    <property type="match status" value="1"/>
</dbReference>
<evidence type="ECO:0000256" key="2">
    <source>
        <dbReference type="ARBA" id="ARBA00005102"/>
    </source>
</evidence>